<dbReference type="VEuPathDB" id="FungiDB:PSTT_06727"/>
<gene>
    <name evidence="7" type="ORF">PSTT_06727</name>
</gene>
<dbReference type="Pfam" id="PF06472">
    <property type="entry name" value="ABC_membrane_2"/>
    <property type="match status" value="2"/>
</dbReference>
<keyword evidence="1" id="KW-0813">Transport</keyword>
<dbReference type="EMBL" id="PKSL01000054">
    <property type="protein sequence ID" value="POW09522.1"/>
    <property type="molecule type" value="Genomic_DNA"/>
</dbReference>
<dbReference type="AlphaFoldDB" id="A0A2S4VJ09"/>
<evidence type="ECO:0000256" key="3">
    <source>
        <dbReference type="ARBA" id="ARBA00022989"/>
    </source>
</evidence>
<organism evidence="7 8">
    <name type="scientific">Puccinia striiformis</name>
    <dbReference type="NCBI Taxonomy" id="27350"/>
    <lineage>
        <taxon>Eukaryota</taxon>
        <taxon>Fungi</taxon>
        <taxon>Dikarya</taxon>
        <taxon>Basidiomycota</taxon>
        <taxon>Pucciniomycotina</taxon>
        <taxon>Pucciniomycetes</taxon>
        <taxon>Pucciniales</taxon>
        <taxon>Pucciniaceae</taxon>
        <taxon>Puccinia</taxon>
    </lineage>
</organism>
<dbReference type="InterPro" id="IPR050835">
    <property type="entry name" value="ABC_transporter_sub-D"/>
</dbReference>
<feature type="domain" description="ABC transmembrane type-1" evidence="6">
    <location>
        <begin position="258"/>
        <end position="313"/>
    </location>
</feature>
<feature type="domain" description="ABC transmembrane type-1" evidence="6">
    <location>
        <begin position="61"/>
        <end position="255"/>
    </location>
</feature>
<keyword evidence="8" id="KW-1185">Reference proteome</keyword>
<keyword evidence="2" id="KW-0812">Transmembrane</keyword>
<dbReference type="VEuPathDB" id="FungiDB:PSHT_02819"/>
<evidence type="ECO:0000256" key="4">
    <source>
        <dbReference type="ARBA" id="ARBA00023136"/>
    </source>
</evidence>
<keyword evidence="3" id="KW-1133">Transmembrane helix</keyword>
<dbReference type="GO" id="GO:0007031">
    <property type="term" value="P:peroxisome organization"/>
    <property type="evidence" value="ECO:0007669"/>
    <property type="project" value="TreeGrafter"/>
</dbReference>
<proteinExistence type="predicted"/>
<dbReference type="PANTHER" id="PTHR11384:SF69">
    <property type="entry name" value="PEROXISOMAL LONG-CHAIN FATTY ACID IMPORT PROTEIN 1"/>
    <property type="match status" value="1"/>
</dbReference>
<evidence type="ECO:0000259" key="6">
    <source>
        <dbReference type="Pfam" id="PF06472"/>
    </source>
</evidence>
<evidence type="ECO:0000256" key="5">
    <source>
        <dbReference type="SAM" id="MobiDB-lite"/>
    </source>
</evidence>
<dbReference type="InterPro" id="IPR036640">
    <property type="entry name" value="ABC1_TM_sf"/>
</dbReference>
<feature type="compositionally biased region" description="Polar residues" evidence="5">
    <location>
        <begin position="24"/>
        <end position="37"/>
    </location>
</feature>
<dbReference type="SUPFAM" id="SSF52540">
    <property type="entry name" value="P-loop containing nucleoside triphosphate hydrolases"/>
    <property type="match status" value="1"/>
</dbReference>
<comment type="caution">
    <text evidence="7">The sequence shown here is derived from an EMBL/GenBank/DDBJ whole genome shotgun (WGS) entry which is preliminary data.</text>
</comment>
<reference evidence="7" key="1">
    <citation type="submission" date="2017-12" db="EMBL/GenBank/DDBJ databases">
        <title>Gene loss provides genomic basis for host adaptation in cereal stripe rust fungi.</title>
        <authorList>
            <person name="Xia C."/>
        </authorList>
    </citation>
    <scope>NUCLEOTIDE SEQUENCE [LARGE SCALE GENOMIC DNA]</scope>
    <source>
        <strain evidence="7">93-210</strain>
    </source>
</reference>
<dbReference type="Gene3D" id="3.40.50.300">
    <property type="entry name" value="P-loop containing nucleotide triphosphate hydrolases"/>
    <property type="match status" value="1"/>
</dbReference>
<evidence type="ECO:0000256" key="2">
    <source>
        <dbReference type="ARBA" id="ARBA00022692"/>
    </source>
</evidence>
<dbReference type="GO" id="GO:0042760">
    <property type="term" value="P:very long-chain fatty acid catabolic process"/>
    <property type="evidence" value="ECO:0007669"/>
    <property type="project" value="TreeGrafter"/>
</dbReference>
<dbReference type="InterPro" id="IPR027417">
    <property type="entry name" value="P-loop_NTPase"/>
</dbReference>
<protein>
    <recommendedName>
        <fullName evidence="6">ABC transmembrane type-1 domain-containing protein</fullName>
    </recommendedName>
</protein>
<keyword evidence="4" id="KW-0472">Membrane</keyword>
<name>A0A2S4VJ09_9BASI</name>
<dbReference type="InterPro" id="IPR017871">
    <property type="entry name" value="ABC_transporter-like_CS"/>
</dbReference>
<dbReference type="PROSITE" id="PS00211">
    <property type="entry name" value="ABC_TRANSPORTER_1"/>
    <property type="match status" value="1"/>
</dbReference>
<dbReference type="GO" id="GO:0015910">
    <property type="term" value="P:long-chain fatty acid import into peroxisome"/>
    <property type="evidence" value="ECO:0007669"/>
    <property type="project" value="TreeGrafter"/>
</dbReference>
<accession>A0A2S4VJ09</accession>
<dbReference type="InterPro" id="IPR011527">
    <property type="entry name" value="ABC1_TM_dom"/>
</dbReference>
<dbReference type="GO" id="GO:0005778">
    <property type="term" value="C:peroxisomal membrane"/>
    <property type="evidence" value="ECO:0007669"/>
    <property type="project" value="TreeGrafter"/>
</dbReference>
<dbReference type="GO" id="GO:0006635">
    <property type="term" value="P:fatty acid beta-oxidation"/>
    <property type="evidence" value="ECO:0007669"/>
    <property type="project" value="TreeGrafter"/>
</dbReference>
<dbReference type="GO" id="GO:0005324">
    <property type="term" value="F:long-chain fatty acid transmembrane transporter activity"/>
    <property type="evidence" value="ECO:0007669"/>
    <property type="project" value="TreeGrafter"/>
</dbReference>
<sequence length="632" mass="71541">MSSFAIYIILASTSGLRPKKRKPTTTIVDPKSTTAKNSGARKRASQRVEVDAKFFARLNRLLAIVIPSWKSKTASLLVIHSGFLIFRTLLSLYVASLDGQIVSALVRGEGRQFLYRLAVWMSISIPATYTNSMLSYLQCKLSIAYRSRLTSKIHDMYLSDTTFYGINNLDDRIANVDQLITVDVAKFSDSLAEIYSNLAKPILDVILYNWQLSKNVGLEGLIGLTVIVQASAALLRAVTPSFGRYASEEQRLEGDSTKSNEIEKNIIERSYFSLIKHINWTYKVRLWHGMVEDGIIKWVWGSLGLMICSIPVFFNINTLENVDQLVDNVVKTLPDNDMGGRTQGFVTNRRLLLSASDAFGRVMYSYKDVSELAGYTARVSELFDTMDSIKLGHYEKRKVGSAITDLNSTSLLQNRGQVVESKDEIIFDKVPIISPNGDVLIKSLSFSVKTGVRTLRDQLIYPDSKKQMLDRGITDLDLLQILKIVDLDSIVEREGGWEVVREWRDALSGGDKQRLAICRLYYHCPKYAILDECTSAVTLDIEKIMYEHATSLGITLLTVSHRPSLWKYHKFILQYDGEGGYCFTELDAEKRLALQEEKQALEQKLLEVPKLLNRLNELEETRLKNDNDVHQH</sequence>
<dbReference type="PANTHER" id="PTHR11384">
    <property type="entry name" value="ATP-BINDING CASSETTE, SUB-FAMILY D MEMBER"/>
    <property type="match status" value="1"/>
</dbReference>
<dbReference type="Proteomes" id="UP000239156">
    <property type="component" value="Unassembled WGS sequence"/>
</dbReference>
<evidence type="ECO:0000313" key="7">
    <source>
        <dbReference type="EMBL" id="POW09522.1"/>
    </source>
</evidence>
<dbReference type="Gene3D" id="1.20.1560.10">
    <property type="entry name" value="ABC transporter type 1, transmembrane domain"/>
    <property type="match status" value="1"/>
</dbReference>
<dbReference type="GO" id="GO:0005524">
    <property type="term" value="F:ATP binding"/>
    <property type="evidence" value="ECO:0007669"/>
    <property type="project" value="InterPro"/>
</dbReference>
<feature type="region of interest" description="Disordered" evidence="5">
    <location>
        <begin position="17"/>
        <end position="42"/>
    </location>
</feature>
<evidence type="ECO:0000313" key="8">
    <source>
        <dbReference type="Proteomes" id="UP000239156"/>
    </source>
</evidence>
<evidence type="ECO:0000256" key="1">
    <source>
        <dbReference type="ARBA" id="ARBA00022448"/>
    </source>
</evidence>
<dbReference type="GO" id="GO:0016887">
    <property type="term" value="F:ATP hydrolysis activity"/>
    <property type="evidence" value="ECO:0007669"/>
    <property type="project" value="InterPro"/>
</dbReference>
<dbReference type="GO" id="GO:0140359">
    <property type="term" value="F:ABC-type transporter activity"/>
    <property type="evidence" value="ECO:0007669"/>
    <property type="project" value="InterPro"/>
</dbReference>